<sequence>MATRSPATTPGPGFRMLPSRGKARAVTPPEQLSAVLPSNLVSRIFDELFRDTVCGCNAPAAFSLVPDSLMDGPYLTEGAWVWLAIHWRNEFVPLRRLCSQWKSILEHRTEWFYIVQLYTGIEVVPAQVGISPFEFAQDVLQRGCSLCQITDASRSLAREELMRWYFTGLGSVLVCEQHFYVLHKQSWQQATGEAADEESSDETEGTAQAAEDEGEDDEVEVEVEVEVEEDDEDHEEEEEEEEDEGEQEEGEVEEGEEAQIEAEGDHCGSDSVDSGAGGKSASLSGSNEAATEASDPAEEECTCSICVRGKRKRDDSDEEHRSPRAGAEADDASVNQAARAAYVQAQLRKQSFLLRKIRSQKQGDDSEQTSERLTRLEEQTERGSLFSPKLMGWLEELAIGELKRRRK</sequence>
<feature type="compositionally biased region" description="Acidic residues" evidence="1">
    <location>
        <begin position="194"/>
        <end position="262"/>
    </location>
</feature>
<dbReference type="AlphaFoldDB" id="A0A5C3F9H4"/>
<organism evidence="2 3">
    <name type="scientific">Pseudozyma flocculosa</name>
    <dbReference type="NCBI Taxonomy" id="84751"/>
    <lineage>
        <taxon>Eukaryota</taxon>
        <taxon>Fungi</taxon>
        <taxon>Dikarya</taxon>
        <taxon>Basidiomycota</taxon>
        <taxon>Ustilaginomycotina</taxon>
        <taxon>Ustilaginomycetes</taxon>
        <taxon>Ustilaginales</taxon>
        <taxon>Ustilaginaceae</taxon>
        <taxon>Pseudozyma</taxon>
    </lineage>
</organism>
<accession>A0A5C3F9H4</accession>
<gene>
    <name evidence="2" type="ORF">PSFLO_06342</name>
</gene>
<dbReference type="EMBL" id="OOIP01000023">
    <property type="protein sequence ID" value="SPO40860.1"/>
    <property type="molecule type" value="Genomic_DNA"/>
</dbReference>
<dbReference type="Proteomes" id="UP000323386">
    <property type="component" value="Unassembled WGS sequence"/>
</dbReference>
<reference evidence="2 3" key="1">
    <citation type="submission" date="2018-03" db="EMBL/GenBank/DDBJ databases">
        <authorList>
            <person name="Guldener U."/>
        </authorList>
    </citation>
    <scope>NUCLEOTIDE SEQUENCE [LARGE SCALE GENOMIC DNA]</scope>
    <source>
        <strain evidence="2 3">DAOM196992</strain>
    </source>
</reference>
<evidence type="ECO:0000256" key="1">
    <source>
        <dbReference type="SAM" id="MobiDB-lite"/>
    </source>
</evidence>
<feature type="region of interest" description="Disordered" evidence="1">
    <location>
        <begin position="191"/>
        <end position="334"/>
    </location>
</feature>
<feature type="compositionally biased region" description="Basic and acidic residues" evidence="1">
    <location>
        <begin position="361"/>
        <end position="381"/>
    </location>
</feature>
<evidence type="ECO:0000313" key="3">
    <source>
        <dbReference type="Proteomes" id="UP000323386"/>
    </source>
</evidence>
<proteinExistence type="predicted"/>
<evidence type="ECO:0000313" key="2">
    <source>
        <dbReference type="EMBL" id="SPO40860.1"/>
    </source>
</evidence>
<protein>
    <submittedName>
        <fullName evidence="2">Uncharacterized protein</fullName>
    </submittedName>
</protein>
<feature type="region of interest" description="Disordered" evidence="1">
    <location>
        <begin position="358"/>
        <end position="381"/>
    </location>
</feature>
<feature type="region of interest" description="Disordered" evidence="1">
    <location>
        <begin position="1"/>
        <end position="20"/>
    </location>
</feature>
<keyword evidence="3" id="KW-1185">Reference proteome</keyword>
<name>A0A5C3F9H4_9BASI</name>
<feature type="compositionally biased region" description="Basic and acidic residues" evidence="1">
    <location>
        <begin position="312"/>
        <end position="322"/>
    </location>
</feature>